<dbReference type="OrthoDB" id="9803119at2"/>
<evidence type="ECO:0000256" key="7">
    <source>
        <dbReference type="ARBA" id="ARBA00023125"/>
    </source>
</evidence>
<reference evidence="11" key="2">
    <citation type="submission" date="2012-09" db="EMBL/GenBank/DDBJ databases">
        <title>The complete sequence of Psychroflexus torquis an extreme psychrophile from sea-ice that is stimulated by light.</title>
        <authorList>
            <person name="Feng S."/>
            <person name="Powell S.M."/>
            <person name="Bowman J.P."/>
        </authorList>
    </citation>
    <scope>NUCLEOTIDE SEQUENCE [LARGE SCALE GENOMIC DNA]</scope>
    <source>
        <strain evidence="11">ATCC 700755</strain>
    </source>
</reference>
<protein>
    <recommendedName>
        <fullName evidence="10">CRISPR-associated endonuclease Cas1</fullName>
        <ecNumber evidence="10">3.1.-.-</ecNumber>
    </recommendedName>
</protein>
<evidence type="ECO:0000256" key="9">
    <source>
        <dbReference type="ARBA" id="ARBA00038592"/>
    </source>
</evidence>
<evidence type="ECO:0000256" key="10">
    <source>
        <dbReference type="HAMAP-Rule" id="MF_01470"/>
    </source>
</evidence>
<gene>
    <name evidence="10" type="primary">cas1</name>
    <name evidence="11" type="ordered locus">P700755_000295</name>
</gene>
<dbReference type="PANTHER" id="PTHR34353:SF2">
    <property type="entry name" value="CRISPR-ASSOCIATED ENDONUCLEASE CAS1 1"/>
    <property type="match status" value="1"/>
</dbReference>
<evidence type="ECO:0000313" key="11">
    <source>
        <dbReference type="EMBL" id="AFU67334.1"/>
    </source>
</evidence>
<proteinExistence type="inferred from homology"/>
<keyword evidence="5 10" id="KW-0460">Magnesium</keyword>
<comment type="cofactor">
    <cofactor evidence="10">
        <name>Mg(2+)</name>
        <dbReference type="ChEBI" id="CHEBI:18420"/>
    </cofactor>
    <cofactor evidence="10">
        <name>Mn(2+)</name>
        <dbReference type="ChEBI" id="CHEBI:29035"/>
    </cofactor>
</comment>
<evidence type="ECO:0000256" key="6">
    <source>
        <dbReference type="ARBA" id="ARBA00023118"/>
    </source>
</evidence>
<dbReference type="InterPro" id="IPR002729">
    <property type="entry name" value="CRISPR-assoc_Cas1"/>
</dbReference>
<dbReference type="AlphaFoldDB" id="K4IA77"/>
<organism evidence="11 12">
    <name type="scientific">Psychroflexus torquis (strain ATCC 700755 / CIP 106069 / ACAM 623)</name>
    <dbReference type="NCBI Taxonomy" id="313595"/>
    <lineage>
        <taxon>Bacteria</taxon>
        <taxon>Pseudomonadati</taxon>
        <taxon>Bacteroidota</taxon>
        <taxon>Flavobacteriia</taxon>
        <taxon>Flavobacteriales</taxon>
        <taxon>Flavobacteriaceae</taxon>
        <taxon>Psychroflexus</taxon>
    </lineage>
</organism>
<keyword evidence="4 10" id="KW-0378">Hydrolase</keyword>
<feature type="binding site" evidence="10">
    <location>
        <position position="149"/>
    </location>
    <ligand>
        <name>Mn(2+)</name>
        <dbReference type="ChEBI" id="CHEBI:29035"/>
    </ligand>
</feature>
<dbReference type="InterPro" id="IPR050646">
    <property type="entry name" value="Cas1"/>
</dbReference>
<evidence type="ECO:0000256" key="3">
    <source>
        <dbReference type="ARBA" id="ARBA00022759"/>
    </source>
</evidence>
<keyword evidence="2 10" id="KW-0479">Metal-binding</keyword>
<comment type="function">
    <text evidence="10">CRISPR (clustered regularly interspaced short palindromic repeat), is an adaptive immune system that provides protection against mobile genetic elements (viruses, transposable elements and conjugative plasmids). CRISPR clusters contain spacers, sequences complementary to antecedent mobile elements, and target invading nucleic acids. CRISPR clusters are transcribed and processed into CRISPR RNA (crRNA). Acts as a dsDNA endonuclease. Involved in the integration of spacer DNA into the CRISPR cassette.</text>
</comment>
<dbReference type="HOGENOM" id="CLU_055263_1_0_10"/>
<evidence type="ECO:0000256" key="5">
    <source>
        <dbReference type="ARBA" id="ARBA00022842"/>
    </source>
</evidence>
<keyword evidence="8 10" id="KW-0464">Manganese</keyword>
<dbReference type="Gene3D" id="1.20.120.920">
    <property type="entry name" value="CRISPR-associated endonuclease Cas1, C-terminal domain"/>
    <property type="match status" value="1"/>
</dbReference>
<feature type="binding site" evidence="10">
    <location>
        <position position="222"/>
    </location>
    <ligand>
        <name>Mn(2+)</name>
        <dbReference type="ChEBI" id="CHEBI:29035"/>
    </ligand>
</feature>
<dbReference type="GO" id="GO:0016787">
    <property type="term" value="F:hydrolase activity"/>
    <property type="evidence" value="ECO:0007669"/>
    <property type="project" value="UniProtKB-KW"/>
</dbReference>
<dbReference type="EC" id="3.1.-.-" evidence="10"/>
<dbReference type="InterPro" id="IPR019855">
    <property type="entry name" value="CRISPR-assoc_Cas1_NMENI"/>
</dbReference>
<name>K4IA77_PSYTT</name>
<reference evidence="11" key="1">
    <citation type="submission" date="2006-03" db="EMBL/GenBank/DDBJ databases">
        <authorList>
            <person name="Bowman J."/>
            <person name="Ferriera S."/>
            <person name="Johnson J."/>
            <person name="Kravitz S."/>
            <person name="Halpern A."/>
            <person name="Remington K."/>
            <person name="Beeson K."/>
            <person name="Tran B."/>
            <person name="Rogers Y.-H."/>
            <person name="Friedman R."/>
            <person name="Venter J.C."/>
        </authorList>
    </citation>
    <scope>NUCLEOTIDE SEQUENCE [LARGE SCALE GENOMIC DNA]</scope>
    <source>
        <strain evidence="11">ATCC 700755</strain>
    </source>
</reference>
<dbReference type="NCBIfam" id="TIGR00287">
    <property type="entry name" value="cas1"/>
    <property type="match status" value="1"/>
</dbReference>
<evidence type="ECO:0000256" key="4">
    <source>
        <dbReference type="ARBA" id="ARBA00022801"/>
    </source>
</evidence>
<keyword evidence="1 10" id="KW-0540">Nuclease</keyword>
<keyword evidence="7 10" id="KW-0238">DNA-binding</keyword>
<dbReference type="GO" id="GO:0004520">
    <property type="term" value="F:DNA endonuclease activity"/>
    <property type="evidence" value="ECO:0007669"/>
    <property type="project" value="InterPro"/>
</dbReference>
<keyword evidence="3 10" id="KW-0255">Endonuclease</keyword>
<dbReference type="InterPro" id="IPR042206">
    <property type="entry name" value="CRISPR-assoc_Cas1_C"/>
</dbReference>
<dbReference type="RefSeq" id="WP_015022953.1">
    <property type="nucleotide sequence ID" value="NC_018721.1"/>
</dbReference>
<dbReference type="GO" id="GO:0003677">
    <property type="term" value="F:DNA binding"/>
    <property type="evidence" value="ECO:0007669"/>
    <property type="project" value="UniProtKB-KW"/>
</dbReference>
<keyword evidence="6 10" id="KW-0051">Antiviral defense</keyword>
<dbReference type="PANTHER" id="PTHR34353">
    <property type="entry name" value="CRISPR-ASSOCIATED ENDONUCLEASE CAS1 1"/>
    <property type="match status" value="1"/>
</dbReference>
<evidence type="ECO:0000313" key="12">
    <source>
        <dbReference type="Proteomes" id="UP000008514"/>
    </source>
</evidence>
<dbReference type="STRING" id="313595.P700755_000295"/>
<comment type="similarity">
    <text evidence="10">Belongs to the CRISPR-associated endonuclease Cas1 family.</text>
</comment>
<comment type="subunit">
    <text evidence="9 10">Homodimer, forms a heterotetramer with a Cas2 homodimer.</text>
</comment>
<dbReference type="GO" id="GO:0051607">
    <property type="term" value="P:defense response to virus"/>
    <property type="evidence" value="ECO:0007669"/>
    <property type="project" value="UniProtKB-UniRule"/>
</dbReference>
<keyword evidence="12" id="KW-1185">Reference proteome</keyword>
<accession>K4IA77</accession>
<dbReference type="eggNOG" id="COG1518">
    <property type="taxonomic scope" value="Bacteria"/>
</dbReference>
<evidence type="ECO:0000256" key="2">
    <source>
        <dbReference type="ARBA" id="ARBA00022723"/>
    </source>
</evidence>
<feature type="binding site" evidence="10">
    <location>
        <position position="207"/>
    </location>
    <ligand>
        <name>Mn(2+)</name>
        <dbReference type="ChEBI" id="CHEBI:29035"/>
    </ligand>
</feature>
<dbReference type="KEGG" id="ptq:P700755_000295"/>
<dbReference type="HAMAP" id="MF_01470">
    <property type="entry name" value="Cas1"/>
    <property type="match status" value="1"/>
</dbReference>
<evidence type="ECO:0000256" key="8">
    <source>
        <dbReference type="ARBA" id="ARBA00023211"/>
    </source>
</evidence>
<dbReference type="EMBL" id="CP003879">
    <property type="protein sequence ID" value="AFU67334.1"/>
    <property type="molecule type" value="Genomic_DNA"/>
</dbReference>
<dbReference type="Proteomes" id="UP000008514">
    <property type="component" value="Chromosome"/>
</dbReference>
<dbReference type="NCBIfam" id="TIGR03639">
    <property type="entry name" value="cas1_NMENI"/>
    <property type="match status" value="1"/>
</dbReference>
<sequence length="300" mass="34799">MIKRTLFFSNPAYLSTKHQQLYIRFPEDHKEDKTVPIEDIGMLILENQQITLTNGLITRLIQNKTAIVNCDQFHLPISLLQPLNGHSEQMERIRYQIDASIPLKKNLWQQTITFKIRNQAHHLKKREKNGLKLINWSKQVKSGDLENHEGVSAAYYWQHLFDIPNFNRTPKGISPNHLLNYGYAILRASTARAIIASGLLPNLGIFHRNKYNAYCLADDLMEPYRIYVDDLVYDIIKDLDDPDIEMNTELKMKLLQIPVLDVTIEGQRSPLMNALSRTTTSLFFCLEGSSRRLLYPEFNS</sequence>
<evidence type="ECO:0000256" key="1">
    <source>
        <dbReference type="ARBA" id="ARBA00022722"/>
    </source>
</evidence>
<dbReference type="GO" id="GO:0046872">
    <property type="term" value="F:metal ion binding"/>
    <property type="evidence" value="ECO:0007669"/>
    <property type="project" value="UniProtKB-UniRule"/>
</dbReference>
<dbReference type="Pfam" id="PF01867">
    <property type="entry name" value="Cas_Cas1"/>
    <property type="match status" value="1"/>
</dbReference>
<dbReference type="GO" id="GO:0043571">
    <property type="term" value="P:maintenance of CRISPR repeat elements"/>
    <property type="evidence" value="ECO:0007669"/>
    <property type="project" value="UniProtKB-UniRule"/>
</dbReference>